<dbReference type="EMBL" id="JACGWL010000005">
    <property type="protein sequence ID" value="KAK4402691.1"/>
    <property type="molecule type" value="Genomic_DNA"/>
</dbReference>
<dbReference type="Proteomes" id="UP001289374">
    <property type="component" value="Unassembled WGS sequence"/>
</dbReference>
<dbReference type="AlphaFoldDB" id="A0AAE1X068"/>
<evidence type="ECO:0000313" key="3">
    <source>
        <dbReference type="Proteomes" id="UP001289374"/>
    </source>
</evidence>
<organism evidence="2 3">
    <name type="scientific">Sesamum angolense</name>
    <dbReference type="NCBI Taxonomy" id="2727404"/>
    <lineage>
        <taxon>Eukaryota</taxon>
        <taxon>Viridiplantae</taxon>
        <taxon>Streptophyta</taxon>
        <taxon>Embryophyta</taxon>
        <taxon>Tracheophyta</taxon>
        <taxon>Spermatophyta</taxon>
        <taxon>Magnoliopsida</taxon>
        <taxon>eudicotyledons</taxon>
        <taxon>Gunneridae</taxon>
        <taxon>Pentapetalae</taxon>
        <taxon>asterids</taxon>
        <taxon>lamiids</taxon>
        <taxon>Lamiales</taxon>
        <taxon>Pedaliaceae</taxon>
        <taxon>Sesamum</taxon>
    </lineage>
</organism>
<accession>A0AAE1X068</accession>
<protein>
    <submittedName>
        <fullName evidence="2">Uncharacterized protein</fullName>
    </submittedName>
</protein>
<feature type="compositionally biased region" description="Basic and acidic residues" evidence="1">
    <location>
        <begin position="24"/>
        <end position="38"/>
    </location>
</feature>
<gene>
    <name evidence="2" type="ORF">Sango_1009800</name>
</gene>
<name>A0AAE1X068_9LAMI</name>
<dbReference type="PANTHER" id="PTHR47592">
    <property type="entry name" value="PBF68 PROTEIN"/>
    <property type="match status" value="1"/>
</dbReference>
<dbReference type="PANTHER" id="PTHR47592:SF27">
    <property type="entry name" value="OS08G0421700 PROTEIN"/>
    <property type="match status" value="1"/>
</dbReference>
<comment type="caution">
    <text evidence="2">The sequence shown here is derived from an EMBL/GenBank/DDBJ whole genome shotgun (WGS) entry which is preliminary data.</text>
</comment>
<keyword evidence="3" id="KW-1185">Reference proteome</keyword>
<feature type="region of interest" description="Disordered" evidence="1">
    <location>
        <begin position="1"/>
        <end position="39"/>
    </location>
</feature>
<proteinExistence type="predicted"/>
<evidence type="ECO:0000313" key="2">
    <source>
        <dbReference type="EMBL" id="KAK4402691.1"/>
    </source>
</evidence>
<dbReference type="Pfam" id="PF14223">
    <property type="entry name" value="Retrotran_gag_2"/>
    <property type="match status" value="1"/>
</dbReference>
<reference evidence="2" key="1">
    <citation type="submission" date="2020-06" db="EMBL/GenBank/DDBJ databases">
        <authorList>
            <person name="Li T."/>
            <person name="Hu X."/>
            <person name="Zhang T."/>
            <person name="Song X."/>
            <person name="Zhang H."/>
            <person name="Dai N."/>
            <person name="Sheng W."/>
            <person name="Hou X."/>
            <person name="Wei L."/>
        </authorList>
    </citation>
    <scope>NUCLEOTIDE SEQUENCE</scope>
    <source>
        <strain evidence="2">K16</strain>
        <tissue evidence="2">Leaf</tissue>
    </source>
</reference>
<evidence type="ECO:0000256" key="1">
    <source>
        <dbReference type="SAM" id="MobiDB-lite"/>
    </source>
</evidence>
<sequence>MDIYNSNGLSWADQWDPEPLPSERGYEKKGKHGSDKTKSMKKILSLKWMKNICKKSKNNPDKAKTAEIAQWTERDQIGRGAILSALSNTLFDVYCSDSYTAKSLWDELDRKYNTEEQGLEKYSTSKFMRYQIVEDRSVAEQTHEIINLEHALADAEMKLPEKFLVMSIVDKFPKFWENFGMTLKHQKGRLPLDDLMIAISIEEEHRNQTHKMPVEHQPRANLIVGNRE</sequence>
<reference evidence="2" key="2">
    <citation type="journal article" date="2024" name="Plant">
        <title>Genomic evolution and insights into agronomic trait innovations of Sesamum species.</title>
        <authorList>
            <person name="Miao H."/>
            <person name="Wang L."/>
            <person name="Qu L."/>
            <person name="Liu H."/>
            <person name="Sun Y."/>
            <person name="Le M."/>
            <person name="Wang Q."/>
            <person name="Wei S."/>
            <person name="Zheng Y."/>
            <person name="Lin W."/>
            <person name="Duan Y."/>
            <person name="Cao H."/>
            <person name="Xiong S."/>
            <person name="Wang X."/>
            <person name="Wei L."/>
            <person name="Li C."/>
            <person name="Ma Q."/>
            <person name="Ju M."/>
            <person name="Zhao R."/>
            <person name="Li G."/>
            <person name="Mu C."/>
            <person name="Tian Q."/>
            <person name="Mei H."/>
            <person name="Zhang T."/>
            <person name="Gao T."/>
            <person name="Zhang H."/>
        </authorList>
    </citation>
    <scope>NUCLEOTIDE SEQUENCE</scope>
    <source>
        <strain evidence="2">K16</strain>
    </source>
</reference>